<keyword evidence="1" id="KW-0808">Transferase</keyword>
<evidence type="ECO:0000259" key="2">
    <source>
        <dbReference type="Pfam" id="PF13581"/>
    </source>
</evidence>
<dbReference type="Proteomes" id="UP000741013">
    <property type="component" value="Unassembled WGS sequence"/>
</dbReference>
<evidence type="ECO:0000313" key="4">
    <source>
        <dbReference type="Proteomes" id="UP000741013"/>
    </source>
</evidence>
<dbReference type="InterPro" id="IPR036890">
    <property type="entry name" value="HATPase_C_sf"/>
</dbReference>
<dbReference type="EMBL" id="JAGGMS010000001">
    <property type="protein sequence ID" value="MBP2185741.1"/>
    <property type="molecule type" value="Genomic_DNA"/>
</dbReference>
<dbReference type="Pfam" id="PF13581">
    <property type="entry name" value="HATPase_c_2"/>
    <property type="match status" value="1"/>
</dbReference>
<sequence>MVDKDPGQHALDLAGDPAELGRVRGWARAALDGVPGVDPALLADVVGALDELASNAIRHGAAPRRVLLRHANGALRVEVSDGSPVRAEYRAPSTDGGRGLRMIEAYVDTWGQTEHDGGKTVWAEFALPPS</sequence>
<keyword evidence="1" id="KW-0418">Kinase</keyword>
<reference evidence="3 4" key="1">
    <citation type="submission" date="2021-03" db="EMBL/GenBank/DDBJ databases">
        <title>Sequencing the genomes of 1000 actinobacteria strains.</title>
        <authorList>
            <person name="Klenk H.-P."/>
        </authorList>
    </citation>
    <scope>NUCLEOTIDE SEQUENCE [LARGE SCALE GENOMIC DNA]</scope>
    <source>
        <strain evidence="3 4">DSM 45510</strain>
    </source>
</reference>
<evidence type="ECO:0000313" key="3">
    <source>
        <dbReference type="EMBL" id="MBP2185741.1"/>
    </source>
</evidence>
<protein>
    <submittedName>
        <fullName evidence="3">Anti-sigma regulatory factor (Ser/Thr protein kinase)</fullName>
    </submittedName>
</protein>
<feature type="domain" description="Histidine kinase/HSP90-like ATPase" evidence="2">
    <location>
        <begin position="15"/>
        <end position="123"/>
    </location>
</feature>
<comment type="caution">
    <text evidence="3">The sequence shown here is derived from an EMBL/GenBank/DDBJ whole genome shotgun (WGS) entry which is preliminary data.</text>
</comment>
<dbReference type="PANTHER" id="PTHR35526:SF3">
    <property type="entry name" value="ANTI-SIGMA-F FACTOR RSBW"/>
    <property type="match status" value="1"/>
</dbReference>
<dbReference type="InterPro" id="IPR050267">
    <property type="entry name" value="Anti-sigma-factor_SerPK"/>
</dbReference>
<dbReference type="CDD" id="cd16936">
    <property type="entry name" value="HATPase_RsbW-like"/>
    <property type="match status" value="1"/>
</dbReference>
<dbReference type="InterPro" id="IPR003594">
    <property type="entry name" value="HATPase_dom"/>
</dbReference>
<organism evidence="3 4">
    <name type="scientific">Amycolatopsis magusensis</name>
    <dbReference type="NCBI Taxonomy" id="882444"/>
    <lineage>
        <taxon>Bacteria</taxon>
        <taxon>Bacillati</taxon>
        <taxon>Actinomycetota</taxon>
        <taxon>Actinomycetes</taxon>
        <taxon>Pseudonocardiales</taxon>
        <taxon>Pseudonocardiaceae</taxon>
        <taxon>Amycolatopsis</taxon>
    </lineage>
</organism>
<dbReference type="Gene3D" id="3.30.565.10">
    <property type="entry name" value="Histidine kinase-like ATPase, C-terminal domain"/>
    <property type="match status" value="1"/>
</dbReference>
<keyword evidence="4" id="KW-1185">Reference proteome</keyword>
<dbReference type="PANTHER" id="PTHR35526">
    <property type="entry name" value="ANTI-SIGMA-F FACTOR RSBW-RELATED"/>
    <property type="match status" value="1"/>
</dbReference>
<evidence type="ECO:0000256" key="1">
    <source>
        <dbReference type="ARBA" id="ARBA00022527"/>
    </source>
</evidence>
<dbReference type="SUPFAM" id="SSF55874">
    <property type="entry name" value="ATPase domain of HSP90 chaperone/DNA topoisomerase II/histidine kinase"/>
    <property type="match status" value="1"/>
</dbReference>
<gene>
    <name evidence="3" type="ORF">JOM49_007267</name>
</gene>
<proteinExistence type="predicted"/>
<name>A0ABS4Q4K4_9PSEU</name>
<accession>A0ABS4Q4K4</accession>
<dbReference type="RefSeq" id="WP_209668589.1">
    <property type="nucleotide sequence ID" value="NZ_JAGGMS010000001.1"/>
</dbReference>
<keyword evidence="1" id="KW-0723">Serine/threonine-protein kinase</keyword>